<gene>
    <name evidence="1" type="ORF">DPEC_G00073130</name>
</gene>
<dbReference type="Proteomes" id="UP001157502">
    <property type="component" value="Chromosome 6"/>
</dbReference>
<evidence type="ECO:0000313" key="1">
    <source>
        <dbReference type="EMBL" id="KAJ8010258.1"/>
    </source>
</evidence>
<protein>
    <submittedName>
        <fullName evidence="1">Uncharacterized protein</fullName>
    </submittedName>
</protein>
<keyword evidence="2" id="KW-1185">Reference proteome</keyword>
<accession>A0ACC2H2K3</accession>
<reference evidence="1" key="1">
    <citation type="submission" date="2021-05" db="EMBL/GenBank/DDBJ databases">
        <authorList>
            <person name="Pan Q."/>
            <person name="Jouanno E."/>
            <person name="Zahm M."/>
            <person name="Klopp C."/>
            <person name="Cabau C."/>
            <person name="Louis A."/>
            <person name="Berthelot C."/>
            <person name="Parey E."/>
            <person name="Roest Crollius H."/>
            <person name="Montfort J."/>
            <person name="Robinson-Rechavi M."/>
            <person name="Bouchez O."/>
            <person name="Lampietro C."/>
            <person name="Lopez Roques C."/>
            <person name="Donnadieu C."/>
            <person name="Postlethwait J."/>
            <person name="Bobe J."/>
            <person name="Dillon D."/>
            <person name="Chandos A."/>
            <person name="von Hippel F."/>
            <person name="Guiguen Y."/>
        </authorList>
    </citation>
    <scope>NUCLEOTIDE SEQUENCE</scope>
    <source>
        <strain evidence="1">YG-Jan2019</strain>
    </source>
</reference>
<comment type="caution">
    <text evidence="1">The sequence shown here is derived from an EMBL/GenBank/DDBJ whole genome shotgun (WGS) entry which is preliminary data.</text>
</comment>
<organism evidence="1 2">
    <name type="scientific">Dallia pectoralis</name>
    <name type="common">Alaska blackfish</name>
    <dbReference type="NCBI Taxonomy" id="75939"/>
    <lineage>
        <taxon>Eukaryota</taxon>
        <taxon>Metazoa</taxon>
        <taxon>Chordata</taxon>
        <taxon>Craniata</taxon>
        <taxon>Vertebrata</taxon>
        <taxon>Euteleostomi</taxon>
        <taxon>Actinopterygii</taxon>
        <taxon>Neopterygii</taxon>
        <taxon>Teleostei</taxon>
        <taxon>Protacanthopterygii</taxon>
        <taxon>Esociformes</taxon>
        <taxon>Umbridae</taxon>
        <taxon>Dallia</taxon>
    </lineage>
</organism>
<dbReference type="EMBL" id="CM055733">
    <property type="protein sequence ID" value="KAJ8010258.1"/>
    <property type="molecule type" value="Genomic_DNA"/>
</dbReference>
<evidence type="ECO:0000313" key="2">
    <source>
        <dbReference type="Proteomes" id="UP001157502"/>
    </source>
</evidence>
<name>A0ACC2H2K3_DALPE</name>
<proteinExistence type="predicted"/>
<sequence length="111" mass="12089">MNEHESDGEKELNGDTSKHCSPVSERQHIHVGLSDKASETSERPHHGNNETGEGQTALFDWNKLFAMPPERLSAENVITAVPRRGKPRSGPLLGVTVTSTCSSSLSTVPWL</sequence>